<accession>A0A2I2YLV6</accession>
<feature type="transmembrane region" description="Helical" evidence="1">
    <location>
        <begin position="24"/>
        <end position="43"/>
    </location>
</feature>
<reference evidence="2 3" key="2">
    <citation type="journal article" date="2012" name="Nature">
        <title>Insights into hominid evolution from the gorilla genome sequence.</title>
        <authorList>
            <person name="Scally A."/>
            <person name="Dutheil J.Y."/>
            <person name="Hillier L.W."/>
            <person name="Jordan G.E."/>
            <person name="Goodhead I."/>
            <person name="Herrero J."/>
            <person name="Hobolth A."/>
            <person name="Lappalainen T."/>
            <person name="Mailund T."/>
            <person name="Marques-Bonet T."/>
            <person name="McCarthy S."/>
            <person name="Montgomery S.H."/>
            <person name="Schwalie P.C."/>
            <person name="Tang Y.A."/>
            <person name="Ward M.C."/>
            <person name="Xue Y."/>
            <person name="Yngvadottir B."/>
            <person name="Alkan C."/>
            <person name="Andersen L.N."/>
            <person name="Ayub Q."/>
            <person name="Ball E.V."/>
            <person name="Beal K."/>
            <person name="Bradley B.J."/>
            <person name="Chen Y."/>
            <person name="Clee C.M."/>
            <person name="Fitzgerald S."/>
            <person name="Graves T.A."/>
            <person name="Gu Y."/>
            <person name="Heath P."/>
            <person name="Heger A."/>
            <person name="Karakoc E."/>
            <person name="Kolb-Kokocinski A."/>
            <person name="Laird G.K."/>
            <person name="Lunter G."/>
            <person name="Meader S."/>
            <person name="Mort M."/>
            <person name="Mullikin J.C."/>
            <person name="Munch K."/>
            <person name="O'Connor T.D."/>
            <person name="Phillips A.D."/>
            <person name="Prado-Martinez J."/>
            <person name="Rogers A.S."/>
            <person name="Sajjadian S."/>
            <person name="Schmidt D."/>
            <person name="Shaw K."/>
            <person name="Simpson J.T."/>
            <person name="Stenson P.D."/>
            <person name="Turner D.J."/>
            <person name="Vigilant L."/>
            <person name="Vilella A.J."/>
            <person name="Whitener W."/>
            <person name="Zhu B."/>
            <person name="Cooper D.N."/>
            <person name="de Jong P."/>
            <person name="Dermitzakis E.T."/>
            <person name="Eichler E.E."/>
            <person name="Flicek P."/>
            <person name="Goldman N."/>
            <person name="Mundy N.I."/>
            <person name="Ning Z."/>
            <person name="Odom D.T."/>
            <person name="Ponting C.P."/>
            <person name="Quail M.A."/>
            <person name="Ryder O.A."/>
            <person name="Searle S.M."/>
            <person name="Warren W.C."/>
            <person name="Wilson R.K."/>
            <person name="Schierup M.H."/>
            <person name="Rogers J."/>
            <person name="Tyler-Smith C."/>
            <person name="Durbin R."/>
        </authorList>
    </citation>
    <scope>NUCLEOTIDE SEQUENCE [LARGE SCALE GENOMIC DNA]</scope>
</reference>
<evidence type="ECO:0000256" key="1">
    <source>
        <dbReference type="SAM" id="Phobius"/>
    </source>
</evidence>
<dbReference type="GeneTree" id="ENSGT00910000148214"/>
<dbReference type="Ensembl" id="ENSGGOT00000057966.1">
    <property type="protein sequence ID" value="ENSGGOP00000035938.1"/>
    <property type="gene ID" value="ENSGGOG00000042676.1"/>
</dbReference>
<keyword evidence="3" id="KW-1185">Reference proteome</keyword>
<keyword evidence="1" id="KW-1133">Transmembrane helix</keyword>
<reference evidence="2" key="3">
    <citation type="submission" date="2025-08" db="UniProtKB">
        <authorList>
            <consortium name="Ensembl"/>
        </authorList>
    </citation>
    <scope>IDENTIFICATION</scope>
</reference>
<dbReference type="InParanoid" id="A0A2I2YLV6"/>
<sequence length="62" mass="7089">MQLRLLLRKHHYNSIHDSSLIEQILLKLWICFLLLCSVLNLGITLDVHTMTTGSHPTSFCAV</sequence>
<evidence type="ECO:0000313" key="2">
    <source>
        <dbReference type="Ensembl" id="ENSGGOP00000035938.1"/>
    </source>
</evidence>
<reference evidence="2" key="4">
    <citation type="submission" date="2025-09" db="UniProtKB">
        <authorList>
            <consortium name="Ensembl"/>
        </authorList>
    </citation>
    <scope>IDENTIFICATION</scope>
</reference>
<evidence type="ECO:0000313" key="3">
    <source>
        <dbReference type="Proteomes" id="UP000001519"/>
    </source>
</evidence>
<reference evidence="3" key="1">
    <citation type="submission" date="2011-05" db="EMBL/GenBank/DDBJ databases">
        <title>Insights into the evolution of the great apes provided by the gorilla genome.</title>
        <authorList>
            <person name="Scally A."/>
        </authorList>
    </citation>
    <scope>NUCLEOTIDE SEQUENCE [LARGE SCALE GENOMIC DNA]</scope>
</reference>
<keyword evidence="1" id="KW-0472">Membrane</keyword>
<dbReference type="EMBL" id="CABD030003706">
    <property type="status" value="NOT_ANNOTATED_CDS"/>
    <property type="molecule type" value="Genomic_DNA"/>
</dbReference>
<keyword evidence="1" id="KW-0812">Transmembrane</keyword>
<organism evidence="2 3">
    <name type="scientific">Gorilla gorilla gorilla</name>
    <name type="common">Western lowland gorilla</name>
    <dbReference type="NCBI Taxonomy" id="9595"/>
    <lineage>
        <taxon>Eukaryota</taxon>
        <taxon>Metazoa</taxon>
        <taxon>Chordata</taxon>
        <taxon>Craniata</taxon>
        <taxon>Vertebrata</taxon>
        <taxon>Euteleostomi</taxon>
        <taxon>Mammalia</taxon>
        <taxon>Eutheria</taxon>
        <taxon>Euarchontoglires</taxon>
        <taxon>Primates</taxon>
        <taxon>Haplorrhini</taxon>
        <taxon>Catarrhini</taxon>
        <taxon>Hominidae</taxon>
        <taxon>Gorilla</taxon>
    </lineage>
</organism>
<dbReference type="Proteomes" id="UP000001519">
    <property type="component" value="Chromosome 1"/>
</dbReference>
<dbReference type="OMA" id="REHHYNS"/>
<name>A0A2I2YLV6_GORGO</name>
<protein>
    <submittedName>
        <fullName evidence="2">Uncharacterized protein</fullName>
    </submittedName>
</protein>
<dbReference type="AlphaFoldDB" id="A0A2I2YLV6"/>
<proteinExistence type="predicted"/>